<keyword evidence="12" id="KW-1185">Reference proteome</keyword>
<dbReference type="EMBL" id="CM018031">
    <property type="protein sequence ID" value="KAA8550308.1"/>
    <property type="molecule type" value="Genomic_DNA"/>
</dbReference>
<feature type="transmembrane region" description="Helical" evidence="10">
    <location>
        <begin position="340"/>
        <end position="361"/>
    </location>
</feature>
<comment type="similarity">
    <text evidence="2">Belongs to the RLP family.</text>
</comment>
<evidence type="ECO:0000313" key="12">
    <source>
        <dbReference type="Proteomes" id="UP000325577"/>
    </source>
</evidence>
<evidence type="ECO:0000256" key="5">
    <source>
        <dbReference type="ARBA" id="ARBA00022729"/>
    </source>
</evidence>
<dbReference type="InterPro" id="IPR001611">
    <property type="entry name" value="Leu-rich_rpt"/>
</dbReference>
<evidence type="ECO:0008006" key="13">
    <source>
        <dbReference type="Google" id="ProtNLM"/>
    </source>
</evidence>
<proteinExistence type="inferred from homology"/>
<gene>
    <name evidence="11" type="ORF">F0562_001992</name>
</gene>
<dbReference type="FunFam" id="3.80.10.10:FF:000041">
    <property type="entry name" value="LRR receptor-like serine/threonine-protein kinase ERECTA"/>
    <property type="match status" value="1"/>
</dbReference>
<comment type="subcellular location">
    <subcellularLocation>
        <location evidence="1">Membrane</location>
        <topology evidence="1">Single-pass type I membrane protein</topology>
    </subcellularLocation>
</comment>
<dbReference type="InterPro" id="IPR046956">
    <property type="entry name" value="RLP23-like"/>
</dbReference>
<evidence type="ECO:0000313" key="11">
    <source>
        <dbReference type="EMBL" id="KAA8550308.1"/>
    </source>
</evidence>
<dbReference type="Gene3D" id="3.80.10.10">
    <property type="entry name" value="Ribonuclease Inhibitor"/>
    <property type="match status" value="1"/>
</dbReference>
<keyword evidence="5" id="KW-0732">Signal</keyword>
<evidence type="ECO:0000256" key="3">
    <source>
        <dbReference type="ARBA" id="ARBA00022614"/>
    </source>
</evidence>
<keyword evidence="3" id="KW-0433">Leucine-rich repeat</keyword>
<dbReference type="GO" id="GO:0016020">
    <property type="term" value="C:membrane"/>
    <property type="evidence" value="ECO:0007669"/>
    <property type="project" value="UniProtKB-SubCell"/>
</dbReference>
<reference evidence="11 12" key="1">
    <citation type="submission" date="2019-09" db="EMBL/GenBank/DDBJ databases">
        <title>A chromosome-level genome assembly of the Chinese tupelo Nyssa sinensis.</title>
        <authorList>
            <person name="Yang X."/>
            <person name="Kang M."/>
            <person name="Yang Y."/>
            <person name="Xiong H."/>
            <person name="Wang M."/>
            <person name="Zhang Z."/>
            <person name="Wang Z."/>
            <person name="Wu H."/>
            <person name="Ma T."/>
            <person name="Liu J."/>
            <person name="Xi Z."/>
        </authorList>
    </citation>
    <scope>NUCLEOTIDE SEQUENCE [LARGE SCALE GENOMIC DNA]</scope>
    <source>
        <strain evidence="11">J267</strain>
        <tissue evidence="11">Leaf</tissue>
    </source>
</reference>
<dbReference type="SUPFAM" id="SSF52058">
    <property type="entry name" value="L domain-like"/>
    <property type="match status" value="1"/>
</dbReference>
<dbReference type="Proteomes" id="UP000325577">
    <property type="component" value="Linkage Group LG0"/>
</dbReference>
<sequence length="396" mass="44019">MLVLDLSDNLLSGELPSCWQYLYFLVVLNLANNNLSGNIPCSIGSLYNLQSLHLRNNSFIGELTTCLKNCTKLSAIDVAVNQFSGTIPAWIGDMNLIILSLRSNQFNGSIASTICHLSQIQILDLSLNYISGTIPKCLNNLTAMAQEGSSRIAITYLHFATYEFLGEDRYDDYQFLIWKGREFEYRNTLGLVKSIDVSCNNLTGEIPQEITSLVGLVGLNLSRNNLTGHIDPKIGQLRLLNFLDLSRNQLSGQIPAELSQLSHLGVLDLSNNNLSGRIPTTTQLQTFNASAYMGNPGLCGLPLTNWCPGDKTAQDHPPIIRGSEEADVQQVEGRFITTGFYISMGLGFTLGFWGVFGTALIKDFPRYAYFNFLNMGNWLYLTAAVNMVRLKRWLRC</sequence>
<evidence type="ECO:0000256" key="9">
    <source>
        <dbReference type="ARBA" id="ARBA00023180"/>
    </source>
</evidence>
<dbReference type="OrthoDB" id="1748906at2759"/>
<name>A0A5J5C4S8_9ASTE</name>
<evidence type="ECO:0000256" key="4">
    <source>
        <dbReference type="ARBA" id="ARBA00022692"/>
    </source>
</evidence>
<feature type="transmembrane region" description="Helical" evidence="10">
    <location>
        <begin position="367"/>
        <end position="388"/>
    </location>
</feature>
<dbReference type="Pfam" id="PF00560">
    <property type="entry name" value="LRR_1"/>
    <property type="match status" value="9"/>
</dbReference>
<accession>A0A5J5C4S8</accession>
<dbReference type="PRINTS" id="PR00019">
    <property type="entry name" value="LEURICHRPT"/>
</dbReference>
<protein>
    <recommendedName>
        <fullName evidence="13">Leucine-rich repeat-containing N-terminal plant-type domain-containing protein</fullName>
    </recommendedName>
</protein>
<evidence type="ECO:0000256" key="1">
    <source>
        <dbReference type="ARBA" id="ARBA00004479"/>
    </source>
</evidence>
<evidence type="ECO:0000256" key="6">
    <source>
        <dbReference type="ARBA" id="ARBA00022737"/>
    </source>
</evidence>
<dbReference type="PANTHER" id="PTHR48063:SF101">
    <property type="entry name" value="LRR RECEPTOR-LIKE SERINE_THREONINE-PROTEIN KINASE FLS2"/>
    <property type="match status" value="1"/>
</dbReference>
<keyword evidence="6" id="KW-0677">Repeat</keyword>
<evidence type="ECO:0000256" key="7">
    <source>
        <dbReference type="ARBA" id="ARBA00022989"/>
    </source>
</evidence>
<dbReference type="FunFam" id="3.80.10.10:FF:000111">
    <property type="entry name" value="LRR receptor-like serine/threonine-protein kinase ERECTA"/>
    <property type="match status" value="1"/>
</dbReference>
<keyword evidence="4 10" id="KW-0812">Transmembrane</keyword>
<keyword evidence="9" id="KW-0325">Glycoprotein</keyword>
<evidence type="ECO:0000256" key="10">
    <source>
        <dbReference type="SAM" id="Phobius"/>
    </source>
</evidence>
<evidence type="ECO:0000256" key="8">
    <source>
        <dbReference type="ARBA" id="ARBA00023136"/>
    </source>
</evidence>
<dbReference type="InterPro" id="IPR032675">
    <property type="entry name" value="LRR_dom_sf"/>
</dbReference>
<keyword evidence="7 10" id="KW-1133">Transmembrane helix</keyword>
<dbReference type="AlphaFoldDB" id="A0A5J5C4S8"/>
<evidence type="ECO:0000256" key="2">
    <source>
        <dbReference type="ARBA" id="ARBA00009592"/>
    </source>
</evidence>
<organism evidence="11 12">
    <name type="scientific">Nyssa sinensis</name>
    <dbReference type="NCBI Taxonomy" id="561372"/>
    <lineage>
        <taxon>Eukaryota</taxon>
        <taxon>Viridiplantae</taxon>
        <taxon>Streptophyta</taxon>
        <taxon>Embryophyta</taxon>
        <taxon>Tracheophyta</taxon>
        <taxon>Spermatophyta</taxon>
        <taxon>Magnoliopsida</taxon>
        <taxon>eudicotyledons</taxon>
        <taxon>Gunneridae</taxon>
        <taxon>Pentapetalae</taxon>
        <taxon>asterids</taxon>
        <taxon>Cornales</taxon>
        <taxon>Nyssaceae</taxon>
        <taxon>Nyssa</taxon>
    </lineage>
</organism>
<dbReference type="PANTHER" id="PTHR48063">
    <property type="entry name" value="LRR RECEPTOR-LIKE KINASE"/>
    <property type="match status" value="1"/>
</dbReference>
<keyword evidence="8 10" id="KW-0472">Membrane</keyword>